<comment type="subcellular location">
    <subcellularLocation>
        <location evidence="2">Cytoplasm</location>
    </subcellularLocation>
    <subcellularLocation>
        <location evidence="1">Nucleus</location>
    </subcellularLocation>
</comment>
<dbReference type="InterPro" id="IPR054519">
    <property type="entry name" value="INTS7_C"/>
</dbReference>
<dbReference type="GeneTree" id="ENSGT00390000011724"/>
<dbReference type="Pfam" id="PF24436">
    <property type="entry name" value="INTS7_N"/>
    <property type="match status" value="1"/>
</dbReference>
<feature type="domain" description="Integrator complex subunit 7 C-terminal" evidence="7">
    <location>
        <begin position="802"/>
        <end position="914"/>
    </location>
</feature>
<evidence type="ECO:0000256" key="2">
    <source>
        <dbReference type="ARBA" id="ARBA00004496"/>
    </source>
</evidence>
<protein>
    <recommendedName>
        <fullName evidence="4">Integrator complex subunit 7</fullName>
    </recommendedName>
</protein>
<evidence type="ECO:0000256" key="1">
    <source>
        <dbReference type="ARBA" id="ARBA00004123"/>
    </source>
</evidence>
<dbReference type="GO" id="GO:0032039">
    <property type="term" value="C:integrator complex"/>
    <property type="evidence" value="ECO:0007669"/>
    <property type="project" value="InterPro"/>
</dbReference>
<dbReference type="Pfam" id="PF22965">
    <property type="entry name" value="INTS7_C"/>
    <property type="match status" value="1"/>
</dbReference>
<dbReference type="Ensembl" id="ENSCSAVT00000015507.1">
    <property type="protein sequence ID" value="ENSCSAVP00000015331.1"/>
    <property type="gene ID" value="ENSCSAVG00000008996.1"/>
</dbReference>
<sequence length="949" mass="104669">EQQQDANSALMELDKGLRAHKLGEQCEAIVRFPNLFSRFPFPILINSAFLKLADAFRTGNNFLKLCVLRVAQQSTKQLDKILNIDEFMRRIYSVIHSNDPYARAITLRMLGSVACVIKDKKNAHHSVQQGLDSHDRVEQDAAIYATIQFASHSHQFASSICNKIAAMLQGLSTPLEVKLKLIPVLQHMHYDVQISSKARGVLQNLLPSFPAQDFVLTTLNSLTSLSLHSLIDVSSQVALLHQYLRCDPREAVKRNSLINLNILATKAPHLWSSNDSTALCEAYKLSTLAASLKQGILQVLCTLTKSTLLVQLDIQEGIPTGHVYIKFADGALLELCRRCCYDSDLIQAALATKLFASISKHAANSNDRNRSSFTDEAIQSAETLLLTLAPSSETSAQDRRALKTILPTLQQLSESNSGVDVRIAEDIVCLLSSDEIPICSVTSKILLETLASIVTTSSTPHLLDHLASDLFRLLKMATNSANGASNTNAQKTILCVLLFTSESEMKNSNFPAKILSFIETTLNNWRLYRIARQASRLGQHTVAHTLFNTISKSVSSEHHYFWLTGLADLSTAEAMISASSRRGSGGSNLKNLQGAIHLYHSASTSMMAAVTPNHPLTFQCEYARLRNETLQAHAQLLSACSLIRTCPPSAIAASTGGSKSGEQNEILVARMKSCSDWFMAVETGYSNLHMTSFDSDPKSLLNIDLLQQSCSIMAHAVDVLVLSRGSGLGSITSKSSSFDESRKPKNGTPHAHCRVTNKVCFRHIYILPQLTDCLVKCSMAILSVPLSFPRYFYQSLQTTSIKLAISPSQRGSSGPVNIEINQQLTLKVEGVVQHVNSSDTRRKFREVARVKLTLRKVKQGQAKVPNTKGKDQFVQTVIPRNDYFSTQFLITFPVPGIYNLHIGTNVEDGDGVWWKTGAKETVLVKSFDDNLRIQQQAQQSQARTTPTNR</sequence>
<evidence type="ECO:0000259" key="7">
    <source>
        <dbReference type="Pfam" id="PF22965"/>
    </source>
</evidence>
<reference evidence="11" key="1">
    <citation type="submission" date="2003-08" db="EMBL/GenBank/DDBJ databases">
        <authorList>
            <person name="Birren B."/>
            <person name="Nusbaum C."/>
            <person name="Abebe A."/>
            <person name="Abouelleil A."/>
            <person name="Adekoya E."/>
            <person name="Ait-zahra M."/>
            <person name="Allen N."/>
            <person name="Allen T."/>
            <person name="An P."/>
            <person name="Anderson M."/>
            <person name="Anderson S."/>
            <person name="Arachchi H."/>
            <person name="Armbruster J."/>
            <person name="Bachantsang P."/>
            <person name="Baldwin J."/>
            <person name="Barry A."/>
            <person name="Bayul T."/>
            <person name="Blitshsteyn B."/>
            <person name="Bloom T."/>
            <person name="Blye J."/>
            <person name="Boguslavskiy L."/>
            <person name="Borowsky M."/>
            <person name="Boukhgalter B."/>
            <person name="Brunache A."/>
            <person name="Butler J."/>
            <person name="Calixte N."/>
            <person name="Calvo S."/>
            <person name="Camarata J."/>
            <person name="Campo K."/>
            <person name="Chang J."/>
            <person name="Cheshatsang Y."/>
            <person name="Citroen M."/>
            <person name="Collymore A."/>
            <person name="Considine T."/>
            <person name="Cook A."/>
            <person name="Cooke P."/>
            <person name="Corum B."/>
            <person name="Cuomo C."/>
            <person name="David R."/>
            <person name="Dawoe T."/>
            <person name="Degray S."/>
            <person name="Dodge S."/>
            <person name="Dooley K."/>
            <person name="Dorje P."/>
            <person name="Dorjee K."/>
            <person name="Dorris L."/>
            <person name="Duffey N."/>
            <person name="Dupes A."/>
            <person name="Elkins T."/>
            <person name="Engels R."/>
            <person name="Erickson J."/>
            <person name="Farina A."/>
            <person name="Faro S."/>
            <person name="Ferreira P."/>
            <person name="Fischer H."/>
            <person name="Fitzgerald M."/>
            <person name="Foley K."/>
            <person name="Gage D."/>
            <person name="Galagan J."/>
            <person name="Gearin G."/>
            <person name="Gnerre S."/>
            <person name="Gnirke A."/>
            <person name="Goyette A."/>
            <person name="Graham J."/>
            <person name="Grandbois E."/>
            <person name="Gyaltsen K."/>
            <person name="Hafez N."/>
            <person name="Hagopian D."/>
            <person name="Hagos B."/>
            <person name="Hall J."/>
            <person name="Hatcher B."/>
            <person name="Heller A."/>
            <person name="Higgins H."/>
            <person name="Honan T."/>
            <person name="Horn A."/>
            <person name="Houde N."/>
            <person name="Hughes L."/>
            <person name="Hulme W."/>
            <person name="Husby E."/>
            <person name="Iliev I."/>
            <person name="Jaffe D."/>
            <person name="Jones C."/>
            <person name="Kamal M."/>
            <person name="Kamat A."/>
            <person name="Kamvysselis M."/>
            <person name="Karlsson E."/>
            <person name="Kells C."/>
            <person name="Kieu A."/>
            <person name="Kisner P."/>
            <person name="Kodira C."/>
            <person name="Kulbokas E."/>
            <person name="Labutti K."/>
            <person name="Lama D."/>
            <person name="Landers T."/>
            <person name="Leger J."/>
            <person name="Levine S."/>
            <person name="Lewis D."/>
            <person name="Lewis T."/>
            <person name="Lindblad-toh K."/>
            <person name="Liu X."/>
            <person name="Lokyitsang T."/>
            <person name="Lokyitsang Y."/>
            <person name="Lucien O."/>
            <person name="Lui A."/>
            <person name="Ma L.J."/>
            <person name="Mabbitt R."/>
            <person name="Macdonald J."/>
            <person name="Maclean C."/>
            <person name="Major J."/>
            <person name="Manning J."/>
            <person name="Marabella R."/>
            <person name="Maru K."/>
            <person name="Matthews C."/>
            <person name="Mauceli E."/>
            <person name="Mccarthy M."/>
            <person name="Mcdonough S."/>
            <person name="Mcghee T."/>
            <person name="Meldrim J."/>
            <person name="Meneus L."/>
            <person name="Mesirov J."/>
            <person name="Mihalev A."/>
            <person name="Mihova T."/>
            <person name="Mikkelsen T."/>
            <person name="Mlenga V."/>
            <person name="Moru K."/>
            <person name="Mozes J."/>
            <person name="Mulrain L."/>
            <person name="Munson G."/>
            <person name="Naylor J."/>
            <person name="Newes C."/>
            <person name="Nguyen C."/>
            <person name="Nguyen N."/>
            <person name="Nguyen T."/>
            <person name="Nicol R."/>
            <person name="Nielsen C."/>
            <person name="Nizzari M."/>
            <person name="Norbu C."/>
            <person name="Norbu N."/>
            <person name="O'donnell P."/>
            <person name="Okoawo O."/>
            <person name="O'leary S."/>
            <person name="Omotosho B."/>
            <person name="O'neill K."/>
            <person name="Osman S."/>
            <person name="Parker S."/>
            <person name="Perrin D."/>
            <person name="Phunkhang P."/>
            <person name="Piqani B."/>
            <person name="Purcell S."/>
            <person name="Rachupka T."/>
            <person name="Ramasamy U."/>
            <person name="Rameau R."/>
            <person name="Ray V."/>
            <person name="Raymond C."/>
            <person name="Retta R."/>
            <person name="Richardson S."/>
            <person name="Rise C."/>
            <person name="Rodriguez J."/>
            <person name="Rogers J."/>
            <person name="Rogov P."/>
            <person name="Rutman M."/>
            <person name="Schupbach R."/>
            <person name="Seaman C."/>
            <person name="Settipalli S."/>
            <person name="Sharpe T."/>
            <person name="Sheridan J."/>
            <person name="Sherpa N."/>
            <person name="Shi J."/>
            <person name="Smirnov S."/>
            <person name="Smith C."/>
            <person name="Sougnez C."/>
            <person name="Spencer B."/>
            <person name="Stalker J."/>
            <person name="Stange-thomann N."/>
            <person name="Stavropoulos S."/>
            <person name="Stetson K."/>
            <person name="Stone C."/>
            <person name="Stone S."/>
            <person name="Stubbs M."/>
            <person name="Talamas J."/>
            <person name="Tchuinga P."/>
            <person name="Tenzing P."/>
            <person name="Tesfaye S."/>
            <person name="Theodore J."/>
            <person name="Thoulutsang Y."/>
            <person name="Topham K."/>
            <person name="Towey S."/>
            <person name="Tsamla T."/>
            <person name="Tsomo N."/>
            <person name="Vallee D."/>
            <person name="Vassiliev H."/>
            <person name="Venkataraman V."/>
            <person name="Vinson J."/>
            <person name="Vo A."/>
            <person name="Wade C."/>
            <person name="Wang S."/>
            <person name="Wangchuk T."/>
            <person name="Wangdi T."/>
            <person name="Whittaker C."/>
            <person name="Wilkinson J."/>
            <person name="Wu Y."/>
            <person name="Wyman D."/>
            <person name="Yadav S."/>
            <person name="Yang S."/>
            <person name="Yang X."/>
            <person name="Yeager S."/>
            <person name="Yee E."/>
            <person name="Young G."/>
            <person name="Zainoun J."/>
            <person name="Zembeck L."/>
            <person name="Zimmer A."/>
            <person name="Zody M."/>
            <person name="Lander E."/>
        </authorList>
    </citation>
    <scope>NUCLEOTIDE SEQUENCE [LARGE SCALE GENOMIC DNA]</scope>
</reference>
<reference evidence="10" key="3">
    <citation type="submission" date="2025-09" db="UniProtKB">
        <authorList>
            <consortium name="Ensembl"/>
        </authorList>
    </citation>
    <scope>IDENTIFICATION</scope>
</reference>
<dbReference type="Pfam" id="PF24437">
    <property type="entry name" value="INTS7_HB"/>
    <property type="match status" value="1"/>
</dbReference>
<dbReference type="Proteomes" id="UP000007875">
    <property type="component" value="Unassembled WGS sequence"/>
</dbReference>
<dbReference type="PANTHER" id="PTHR13322">
    <property type="entry name" value="C1ORF73 PROTEIN"/>
    <property type="match status" value="1"/>
</dbReference>
<evidence type="ECO:0000259" key="9">
    <source>
        <dbReference type="Pfam" id="PF24437"/>
    </source>
</evidence>
<name>H2ZCL5_CIOSA</name>
<dbReference type="InterPro" id="IPR056516">
    <property type="entry name" value="INTS7_N"/>
</dbReference>
<evidence type="ECO:0000256" key="5">
    <source>
        <dbReference type="ARBA" id="ARBA00022490"/>
    </source>
</evidence>
<keyword evidence="6" id="KW-0539">Nucleus</keyword>
<organism evidence="10 11">
    <name type="scientific">Ciona savignyi</name>
    <name type="common">Pacific transparent sea squirt</name>
    <dbReference type="NCBI Taxonomy" id="51511"/>
    <lineage>
        <taxon>Eukaryota</taxon>
        <taxon>Metazoa</taxon>
        <taxon>Chordata</taxon>
        <taxon>Tunicata</taxon>
        <taxon>Ascidiacea</taxon>
        <taxon>Phlebobranchia</taxon>
        <taxon>Cionidae</taxon>
        <taxon>Ciona</taxon>
    </lineage>
</organism>
<feature type="domain" description="Integrator complex subunit 7 N-terminal" evidence="8">
    <location>
        <begin position="10"/>
        <end position="539"/>
    </location>
</feature>
<dbReference type="FunCoup" id="H2ZCL5">
    <property type="interactions" value="25"/>
</dbReference>
<dbReference type="InterPro" id="IPR016024">
    <property type="entry name" value="ARM-type_fold"/>
</dbReference>
<evidence type="ECO:0000259" key="8">
    <source>
        <dbReference type="Pfam" id="PF24436"/>
    </source>
</evidence>
<evidence type="ECO:0000313" key="11">
    <source>
        <dbReference type="Proteomes" id="UP000007875"/>
    </source>
</evidence>
<dbReference type="AlphaFoldDB" id="H2ZCL5"/>
<dbReference type="PANTHER" id="PTHR13322:SF2">
    <property type="entry name" value="INTEGRATOR COMPLEX SUBUNIT 7"/>
    <property type="match status" value="1"/>
</dbReference>
<dbReference type="InterPro" id="IPR056517">
    <property type="entry name" value="INTS7_HB"/>
</dbReference>
<proteinExistence type="inferred from homology"/>
<feature type="domain" description="Integrator complex subunit 7 helical bundle" evidence="9">
    <location>
        <begin position="540"/>
        <end position="719"/>
    </location>
</feature>
<dbReference type="InParanoid" id="H2ZCL5"/>
<dbReference type="SUPFAM" id="SSF48371">
    <property type="entry name" value="ARM repeat"/>
    <property type="match status" value="1"/>
</dbReference>
<dbReference type="GO" id="GO:0034472">
    <property type="term" value="P:snRNA 3'-end processing"/>
    <property type="evidence" value="ECO:0007669"/>
    <property type="project" value="TreeGrafter"/>
</dbReference>
<dbReference type="InterPro" id="IPR033060">
    <property type="entry name" value="INTS7"/>
</dbReference>
<dbReference type="eggNOG" id="KOG1988">
    <property type="taxonomic scope" value="Eukaryota"/>
</dbReference>
<keyword evidence="5" id="KW-0963">Cytoplasm</keyword>
<dbReference type="OMA" id="GITWCTG"/>
<dbReference type="STRING" id="51511.ENSCSAVP00000015331"/>
<reference evidence="10" key="2">
    <citation type="submission" date="2025-08" db="UniProtKB">
        <authorList>
            <consortium name="Ensembl"/>
        </authorList>
    </citation>
    <scope>IDENTIFICATION</scope>
</reference>
<evidence type="ECO:0000256" key="6">
    <source>
        <dbReference type="ARBA" id="ARBA00023242"/>
    </source>
</evidence>
<keyword evidence="11" id="KW-1185">Reference proteome</keyword>
<accession>H2ZCL5</accession>
<dbReference type="GO" id="GO:0005737">
    <property type="term" value="C:cytoplasm"/>
    <property type="evidence" value="ECO:0007669"/>
    <property type="project" value="UniProtKB-SubCell"/>
</dbReference>
<comment type="similarity">
    <text evidence="3">Belongs to the Integrator subunit 7 family.</text>
</comment>
<evidence type="ECO:0000313" key="10">
    <source>
        <dbReference type="Ensembl" id="ENSCSAVP00000015331.1"/>
    </source>
</evidence>
<evidence type="ECO:0000256" key="3">
    <source>
        <dbReference type="ARBA" id="ARBA00008565"/>
    </source>
</evidence>
<evidence type="ECO:0000256" key="4">
    <source>
        <dbReference type="ARBA" id="ARBA00015336"/>
    </source>
</evidence>